<evidence type="ECO:0000313" key="1">
    <source>
        <dbReference type="Proteomes" id="UP000504607"/>
    </source>
</evidence>
<dbReference type="OrthoDB" id="10557551at2759"/>
<accession>A0A6I9RAA1</accession>
<dbReference type="RefSeq" id="XP_010922458.1">
    <property type="nucleotide sequence ID" value="XM_010924156.3"/>
</dbReference>
<proteinExistence type="predicted"/>
<reference evidence="2" key="1">
    <citation type="submission" date="2025-08" db="UniProtKB">
        <authorList>
            <consortium name="RefSeq"/>
        </authorList>
    </citation>
    <scope>IDENTIFICATION</scope>
</reference>
<protein>
    <submittedName>
        <fullName evidence="2">Uncharacterized protein LOC105045765 isoform X1</fullName>
    </submittedName>
</protein>
<dbReference type="AlphaFoldDB" id="A0A6I9RAA1"/>
<evidence type="ECO:0000313" key="2">
    <source>
        <dbReference type="RefSeq" id="XP_010922458.1"/>
    </source>
</evidence>
<dbReference type="KEGG" id="egu:105045765"/>
<name>A0A6I9RAA1_ELAGV</name>
<dbReference type="GeneID" id="105045765"/>
<dbReference type="Proteomes" id="UP000504607">
    <property type="component" value="Chromosome 5"/>
</dbReference>
<dbReference type="RefSeq" id="XP_010922458.2">
    <property type="nucleotide sequence ID" value="XM_010924156.4"/>
</dbReference>
<organism evidence="1 2">
    <name type="scientific">Elaeis guineensis var. tenera</name>
    <name type="common">Oil palm</name>
    <dbReference type="NCBI Taxonomy" id="51953"/>
    <lineage>
        <taxon>Eukaryota</taxon>
        <taxon>Viridiplantae</taxon>
        <taxon>Streptophyta</taxon>
        <taxon>Embryophyta</taxon>
        <taxon>Tracheophyta</taxon>
        <taxon>Spermatophyta</taxon>
        <taxon>Magnoliopsida</taxon>
        <taxon>Liliopsida</taxon>
        <taxon>Arecaceae</taxon>
        <taxon>Arecoideae</taxon>
        <taxon>Cocoseae</taxon>
        <taxon>Elaeidinae</taxon>
        <taxon>Elaeis</taxon>
    </lineage>
</organism>
<gene>
    <name evidence="2" type="primary">LOC105045765</name>
</gene>
<dbReference type="InParanoid" id="A0A6I9RAA1"/>
<keyword evidence="1" id="KW-1185">Reference proteome</keyword>
<sequence>MLRRKASLQRLNICIVGHRQLEEGESSKNEVKGVTKKIWKEILRDDLHEDSFHRGLGCGGKDTSHWLLKAVLKLIRAFEDGDNQEQFLFFAGNWLWCLHCPELQCSRYQKAGEYMAVCGKAH</sequence>